<keyword evidence="2" id="KW-0964">Secreted</keyword>
<dbReference type="SUPFAM" id="SSF47473">
    <property type="entry name" value="EF-hand"/>
    <property type="match status" value="1"/>
</dbReference>
<keyword evidence="5" id="KW-1015">Disulfide bond</keyword>
<feature type="domain" description="SPARC/Testican calcium-binding" evidence="8">
    <location>
        <begin position="191"/>
        <end position="301"/>
    </location>
</feature>
<dbReference type="EnsemblMetazoa" id="G2905.1">
    <property type="protein sequence ID" value="G2905.1:cds"/>
    <property type="gene ID" value="G2905"/>
</dbReference>
<evidence type="ECO:0000313" key="9">
    <source>
        <dbReference type="EnsemblMetazoa" id="G2905.1:cds"/>
    </source>
</evidence>
<keyword evidence="3" id="KW-0732">Signal</keyword>
<dbReference type="Gene3D" id="1.10.238.10">
    <property type="entry name" value="EF-hand"/>
    <property type="match status" value="1"/>
</dbReference>
<evidence type="ECO:0000256" key="5">
    <source>
        <dbReference type="ARBA" id="ARBA00023157"/>
    </source>
</evidence>
<sequence length="324" mass="38070">MKKELAKTPNSVRERSDFGNFWRYIKISSSTKRAMKFLLLLSILLALIVCFQATGARDREDRRNRRETDEYPDVEEEGAEEDDEDDVDDDDTDNDQEIVDTRINPCDKKTCRRGEECYLDNARKAKCRCVEQCTPEPDPRYMVCSNKNLTFDSECHMDREACWCRRRKPQCGNPSFRTLRLDYYGECKQLTKCQDFEMEQFPLRMSNWLFKVMEELARRNELDGDYVEMLKSAEKDKNHVDAVIWKFCDLDVHPQDRFVTRRELLFVVATIKPMEHCLAPFLDICDANKDRKISLHEWGGCLGLDQGKIQDKCGAVHKKNKGRK</sequence>
<evidence type="ECO:0000256" key="2">
    <source>
        <dbReference type="ARBA" id="ARBA00022525"/>
    </source>
</evidence>
<feature type="compositionally biased region" description="Acidic residues" evidence="7">
    <location>
        <begin position="70"/>
        <end position="98"/>
    </location>
</feature>
<dbReference type="Proteomes" id="UP000005408">
    <property type="component" value="Unassembled WGS sequence"/>
</dbReference>
<dbReference type="SUPFAM" id="SSF100895">
    <property type="entry name" value="Kazal-type serine protease inhibitors"/>
    <property type="match status" value="1"/>
</dbReference>
<dbReference type="GO" id="GO:0005615">
    <property type="term" value="C:extracellular space"/>
    <property type="evidence" value="ECO:0007669"/>
    <property type="project" value="TreeGrafter"/>
</dbReference>
<evidence type="ECO:0000256" key="1">
    <source>
        <dbReference type="ARBA" id="ARBA00004613"/>
    </source>
</evidence>
<dbReference type="PROSITE" id="PS00018">
    <property type="entry name" value="EF_HAND_1"/>
    <property type="match status" value="1"/>
</dbReference>
<dbReference type="Pfam" id="PF10591">
    <property type="entry name" value="SPARC_Ca_bdg"/>
    <property type="match status" value="1"/>
</dbReference>
<evidence type="ECO:0000256" key="7">
    <source>
        <dbReference type="SAM" id="MobiDB-lite"/>
    </source>
</evidence>
<keyword evidence="4" id="KW-0106">Calcium</keyword>
<dbReference type="GO" id="GO:0005509">
    <property type="term" value="F:calcium ion binding"/>
    <property type="evidence" value="ECO:0007669"/>
    <property type="project" value="InterPro"/>
</dbReference>
<keyword evidence="6" id="KW-0325">Glycoprotein</keyword>
<dbReference type="PANTHER" id="PTHR13866">
    <property type="entry name" value="SPARC OSTEONECTIN"/>
    <property type="match status" value="1"/>
</dbReference>
<dbReference type="InterPro" id="IPR036058">
    <property type="entry name" value="Kazal_dom_sf"/>
</dbReference>
<dbReference type="Gene3D" id="3.30.60.30">
    <property type="match status" value="1"/>
</dbReference>
<organism evidence="9 10">
    <name type="scientific">Magallana gigas</name>
    <name type="common">Pacific oyster</name>
    <name type="synonym">Crassostrea gigas</name>
    <dbReference type="NCBI Taxonomy" id="29159"/>
    <lineage>
        <taxon>Eukaryota</taxon>
        <taxon>Metazoa</taxon>
        <taxon>Spiralia</taxon>
        <taxon>Lophotrochozoa</taxon>
        <taxon>Mollusca</taxon>
        <taxon>Bivalvia</taxon>
        <taxon>Autobranchia</taxon>
        <taxon>Pteriomorphia</taxon>
        <taxon>Ostreida</taxon>
        <taxon>Ostreoidea</taxon>
        <taxon>Ostreidae</taxon>
        <taxon>Magallana</taxon>
    </lineage>
</organism>
<dbReference type="AlphaFoldDB" id="A0A8W8LPJ0"/>
<feature type="region of interest" description="Disordered" evidence="7">
    <location>
        <begin position="61"/>
        <end position="98"/>
    </location>
</feature>
<reference evidence="9" key="1">
    <citation type="submission" date="2022-08" db="UniProtKB">
        <authorList>
            <consortium name="EnsemblMetazoa"/>
        </authorList>
    </citation>
    <scope>IDENTIFICATION</scope>
    <source>
        <strain evidence="9">05x7-T-G4-1.051#20</strain>
    </source>
</reference>
<dbReference type="InterPro" id="IPR018247">
    <property type="entry name" value="EF_Hand_1_Ca_BS"/>
</dbReference>
<dbReference type="GO" id="GO:0050840">
    <property type="term" value="F:extracellular matrix binding"/>
    <property type="evidence" value="ECO:0007669"/>
    <property type="project" value="TreeGrafter"/>
</dbReference>
<evidence type="ECO:0000313" key="10">
    <source>
        <dbReference type="Proteomes" id="UP000005408"/>
    </source>
</evidence>
<keyword evidence="10" id="KW-1185">Reference proteome</keyword>
<protein>
    <recommendedName>
        <fullName evidence="8">SPARC/Testican calcium-binding domain-containing protein</fullName>
    </recommendedName>
</protein>
<evidence type="ECO:0000256" key="3">
    <source>
        <dbReference type="ARBA" id="ARBA00022729"/>
    </source>
</evidence>
<comment type="subcellular location">
    <subcellularLocation>
        <location evidence="1">Secreted</location>
    </subcellularLocation>
</comment>
<evidence type="ECO:0000256" key="4">
    <source>
        <dbReference type="ARBA" id="ARBA00022837"/>
    </source>
</evidence>
<name>A0A8W8LPJ0_MAGGI</name>
<accession>A0A8W8LPJ0</accession>
<evidence type="ECO:0000259" key="8">
    <source>
        <dbReference type="Pfam" id="PF10591"/>
    </source>
</evidence>
<proteinExistence type="predicted"/>
<dbReference type="GO" id="GO:0005518">
    <property type="term" value="F:collagen binding"/>
    <property type="evidence" value="ECO:0007669"/>
    <property type="project" value="TreeGrafter"/>
</dbReference>
<dbReference type="PANTHER" id="PTHR13866:SF14">
    <property type="entry name" value="BM-40"/>
    <property type="match status" value="1"/>
</dbReference>
<dbReference type="InterPro" id="IPR019577">
    <property type="entry name" value="SPARC/Testican_Ca-bd-dom"/>
</dbReference>
<dbReference type="InterPro" id="IPR011992">
    <property type="entry name" value="EF-hand-dom_pair"/>
</dbReference>
<evidence type="ECO:0000256" key="6">
    <source>
        <dbReference type="ARBA" id="ARBA00023180"/>
    </source>
</evidence>